<feature type="compositionally biased region" description="Low complexity" evidence="2">
    <location>
        <begin position="36"/>
        <end position="60"/>
    </location>
</feature>
<organism evidence="3 4">
    <name type="scientific">Caulochytrium protostelioides</name>
    <dbReference type="NCBI Taxonomy" id="1555241"/>
    <lineage>
        <taxon>Eukaryota</taxon>
        <taxon>Fungi</taxon>
        <taxon>Fungi incertae sedis</taxon>
        <taxon>Chytridiomycota</taxon>
        <taxon>Chytridiomycota incertae sedis</taxon>
        <taxon>Chytridiomycetes</taxon>
        <taxon>Caulochytriales</taxon>
        <taxon>Caulochytriaceae</taxon>
        <taxon>Caulochytrium</taxon>
    </lineage>
</organism>
<proteinExistence type="predicted"/>
<feature type="compositionally biased region" description="Low complexity" evidence="2">
    <location>
        <begin position="67"/>
        <end position="81"/>
    </location>
</feature>
<evidence type="ECO:0000256" key="1">
    <source>
        <dbReference type="SAM" id="Coils"/>
    </source>
</evidence>
<feature type="compositionally biased region" description="Basic residues" evidence="2">
    <location>
        <begin position="1"/>
        <end position="10"/>
    </location>
</feature>
<protein>
    <submittedName>
        <fullName evidence="3">Uncharacterized protein</fullName>
    </submittedName>
</protein>
<keyword evidence="1" id="KW-0175">Coiled coil</keyword>
<reference evidence="4" key="1">
    <citation type="journal article" date="2018" name="Nat. Microbiol.">
        <title>Leveraging single-cell genomics to expand the fungal tree of life.</title>
        <authorList>
            <person name="Ahrendt S.R."/>
            <person name="Quandt C.A."/>
            <person name="Ciobanu D."/>
            <person name="Clum A."/>
            <person name="Salamov A."/>
            <person name="Andreopoulos B."/>
            <person name="Cheng J.F."/>
            <person name="Woyke T."/>
            <person name="Pelin A."/>
            <person name="Henrissat B."/>
            <person name="Reynolds N.K."/>
            <person name="Benny G.L."/>
            <person name="Smith M.E."/>
            <person name="James T.Y."/>
            <person name="Grigoriev I.V."/>
        </authorList>
    </citation>
    <scope>NUCLEOTIDE SEQUENCE [LARGE SCALE GENOMIC DNA]</scope>
    <source>
        <strain evidence="4">ATCC 52028</strain>
    </source>
</reference>
<gene>
    <name evidence="3" type="ORF">CXG81DRAFT_21492</name>
</gene>
<feature type="coiled-coil region" evidence="1">
    <location>
        <begin position="99"/>
        <end position="152"/>
    </location>
</feature>
<name>A0A4P9WXQ1_9FUNG</name>
<evidence type="ECO:0000256" key="2">
    <source>
        <dbReference type="SAM" id="MobiDB-lite"/>
    </source>
</evidence>
<dbReference type="EMBL" id="ML014544">
    <property type="protein sequence ID" value="RKO98259.1"/>
    <property type="molecule type" value="Genomic_DNA"/>
</dbReference>
<feature type="region of interest" description="Disordered" evidence="2">
    <location>
        <begin position="1"/>
        <end position="90"/>
    </location>
</feature>
<dbReference type="Proteomes" id="UP000274922">
    <property type="component" value="Unassembled WGS sequence"/>
</dbReference>
<dbReference type="AlphaFoldDB" id="A0A4P9WXQ1"/>
<feature type="non-terminal residue" evidence="3">
    <location>
        <position position="445"/>
    </location>
</feature>
<keyword evidence="4" id="KW-1185">Reference proteome</keyword>
<evidence type="ECO:0000313" key="4">
    <source>
        <dbReference type="Proteomes" id="UP000274922"/>
    </source>
</evidence>
<sequence>MLRRSARQRRAREAATKAPATVDALGHPAGGATLVPATPDSAAAPPIAASPGPGDTAAPRTPRRAAARGGAASKPPAGAHAQPGLATDDEEVARTARMKARAEAEIAAAQAVEAKAKADAALADAEERRCRAALARRQLEAQEQAEAAARAEAAAHAEAQVVQEATAAGQRARDHAMAEIAGTARADVQARAAERQVRPGAEAEHHQRGKLVRYPTVELWTLVPPPSVVVWQDVPDDEPRLRHYGRLVAEWKTARSCGMRRTAFAASCQDMEGLPIREGQLKGYVNMWNKYELRCRRQRVAAAIREILMARLGDQLSPRTRESYLLSVARSLIRIPSQNALRRYIGSRTKLSTKRGTLGAIRAAMAVNLMVVPGVDIDFVRAQYNLLTTKVRDVQGNGRRSAKEEAGWVSKEALYEATAVMLAQIPAGDHTYEVDLAMQRYAFWR</sequence>
<accession>A0A4P9WXQ1</accession>
<evidence type="ECO:0000313" key="3">
    <source>
        <dbReference type="EMBL" id="RKO98259.1"/>
    </source>
</evidence>